<accession>R7ZLA4</accession>
<proteinExistence type="predicted"/>
<keyword evidence="2" id="KW-1185">Reference proteome</keyword>
<dbReference type="SUPFAM" id="SSF101898">
    <property type="entry name" value="NHL repeat"/>
    <property type="match status" value="1"/>
</dbReference>
<dbReference type="AlphaFoldDB" id="R7ZLA4"/>
<sequence length="355" mass="40668">MKRSLRVFYAFVVIIMLLRCESNISFRNSPVSFPESRKLVGEASAAIDIYSQGNVNLLVIDTFLIVQRKEEPFFKVYSTASFGFIGSFGFSGDGPSEFRSPYLSKQVRYDEEGFPLITIYDYGLFRLTQARIHQLILNNGLIQGENLNVGNRVLQHFYYKGDDVLWSTVENEGRFFIQNFHEGKSSVVPYLPALGFSIKDELQYPIYRSAVVVNEKLGLVAAAPMLLGQLDFFEMNGRYLRSTYFESSDQLRSLIENSDNPMSFWDAKMYLVDMDAKGEYIYGLSYDNPYAAARSPDIATNSKILVFDWKGNPVQEMILDDGRFIQSFAVDEKNGRIYAYCPNEKENNLVVYQYP</sequence>
<dbReference type="EMBL" id="AQHR01000116">
    <property type="protein sequence ID" value="EON74868.1"/>
    <property type="molecule type" value="Genomic_DNA"/>
</dbReference>
<gene>
    <name evidence="1" type="ORF">ADIS_4700</name>
</gene>
<comment type="caution">
    <text evidence="1">The sequence shown here is derived from an EMBL/GenBank/DDBJ whole genome shotgun (WGS) entry which is preliminary data.</text>
</comment>
<reference evidence="1 2" key="1">
    <citation type="submission" date="2013-02" db="EMBL/GenBank/DDBJ databases">
        <title>A novel strain isolated from Lonar lake, Maharashtra, India.</title>
        <authorList>
            <person name="Singh A."/>
        </authorList>
    </citation>
    <scope>NUCLEOTIDE SEQUENCE [LARGE SCALE GENOMIC DNA]</scope>
    <source>
        <strain evidence="1 2">AK24</strain>
    </source>
</reference>
<name>R7ZLA4_9BACT</name>
<evidence type="ECO:0000313" key="1">
    <source>
        <dbReference type="EMBL" id="EON74868.1"/>
    </source>
</evidence>
<dbReference type="OrthoDB" id="828031at2"/>
<evidence type="ECO:0000313" key="2">
    <source>
        <dbReference type="Proteomes" id="UP000013909"/>
    </source>
</evidence>
<protein>
    <submittedName>
        <fullName evidence="1">Uncharacterized protein</fullName>
    </submittedName>
</protein>
<organism evidence="1 2">
    <name type="scientific">Lunatimonas lonarensis</name>
    <dbReference type="NCBI Taxonomy" id="1232681"/>
    <lineage>
        <taxon>Bacteria</taxon>
        <taxon>Pseudomonadati</taxon>
        <taxon>Bacteroidota</taxon>
        <taxon>Cytophagia</taxon>
        <taxon>Cytophagales</taxon>
        <taxon>Cyclobacteriaceae</taxon>
    </lineage>
</organism>
<dbReference type="Proteomes" id="UP000013909">
    <property type="component" value="Unassembled WGS sequence"/>
</dbReference>
<dbReference type="RefSeq" id="WP_010856811.1">
    <property type="nucleotide sequence ID" value="NZ_AQHR01000116.1"/>
</dbReference>